<organism evidence="1 2">
    <name type="scientific">Dyella japonica A8</name>
    <dbReference type="NCBI Taxonomy" id="1217721"/>
    <lineage>
        <taxon>Bacteria</taxon>
        <taxon>Pseudomonadati</taxon>
        <taxon>Pseudomonadota</taxon>
        <taxon>Gammaproteobacteria</taxon>
        <taxon>Lysobacterales</taxon>
        <taxon>Rhodanobacteraceae</taxon>
        <taxon>Dyella</taxon>
    </lineage>
</organism>
<dbReference type="HOGENOM" id="CLU_725040_0_0_6"/>
<dbReference type="Pfam" id="PF10933">
    <property type="entry name" value="DUF2827"/>
    <property type="match status" value="1"/>
</dbReference>
<dbReference type="PATRIC" id="fig|1217721.7.peg.409"/>
<dbReference type="STRING" id="1217721.HY57_01940"/>
<sequence>MSEQAGRRIDANRLKVGVTLHLRENVQSIWENGIFQNCVFLVQLLKLSPVVEEAVLVRGGEGKVAHPSMMLEGTGIELMEVGDAYEKLDVVIEMSSQLSDDWVKAYRQSGGRYVWMRVGNDYVIDIERAMFNKPHSGLSSDKPYDAVWTIPEYERSCGDYFSMMARAPLRIVPHLWNPYFLDRAIATLPTQTPWGYQSGKDRWRMCVFEPNVCMVKTSFIPMLVCEEAYRARPSMFESVRVCNSLHMKDHVKFLHFARSLDIVNHGLTTFEGRYPLADFMASCGDCVISHHWENGQNYLYYEVLYGGYPLIHNSEFIRNYGYYYPDFDCQEGGRMLLQTFERHDSEVGDYRRNVMALLSTLDVANTENVLAYTRELQRLY</sequence>
<gene>
    <name evidence="1" type="ORF">HY57_01940</name>
</gene>
<proteinExistence type="predicted"/>
<protein>
    <recommendedName>
        <fullName evidence="3">DUF2827 domain-containing protein</fullName>
    </recommendedName>
</protein>
<reference evidence="1 2" key="1">
    <citation type="submission" date="2014-07" db="EMBL/GenBank/DDBJ databases">
        <title>Complete Genome Sequence of Dyella japonica Strain A8 Isolated from Malaysian Tropical Soil.</title>
        <authorList>
            <person name="Hui R.K.H."/>
            <person name="Chen J.-W."/>
            <person name="Chan K.-G."/>
            <person name="Leung F.C.C."/>
        </authorList>
    </citation>
    <scope>NUCLEOTIDE SEQUENCE [LARGE SCALE GENOMIC DNA]</scope>
    <source>
        <strain evidence="1 2">A8</strain>
    </source>
</reference>
<keyword evidence="2" id="KW-1185">Reference proteome</keyword>
<evidence type="ECO:0000313" key="2">
    <source>
        <dbReference type="Proteomes" id="UP000027987"/>
    </source>
</evidence>
<dbReference type="InterPro" id="IPR021234">
    <property type="entry name" value="DUF2827"/>
</dbReference>
<accession>A0A075JVJ0</accession>
<dbReference type="Proteomes" id="UP000027987">
    <property type="component" value="Chromosome"/>
</dbReference>
<dbReference type="RefSeq" id="WP_019465255.1">
    <property type="nucleotide sequence ID" value="NZ_ALOY01000152.1"/>
</dbReference>
<dbReference type="AlphaFoldDB" id="A0A075JVJ0"/>
<dbReference type="KEGG" id="dja:HY57_01940"/>
<name>A0A075JVJ0_9GAMM</name>
<dbReference type="OrthoDB" id="1627328at2"/>
<evidence type="ECO:0000313" key="1">
    <source>
        <dbReference type="EMBL" id="AIF46106.1"/>
    </source>
</evidence>
<evidence type="ECO:0008006" key="3">
    <source>
        <dbReference type="Google" id="ProtNLM"/>
    </source>
</evidence>
<dbReference type="EMBL" id="CP008884">
    <property type="protein sequence ID" value="AIF46106.1"/>
    <property type="molecule type" value="Genomic_DNA"/>
</dbReference>